<evidence type="ECO:0000313" key="3">
    <source>
        <dbReference type="Proteomes" id="UP000543556"/>
    </source>
</evidence>
<organism evidence="2 3">
    <name type="scientific">Arthrobacter wenxiniae</name>
    <dbReference type="NCBI Taxonomy" id="2713570"/>
    <lineage>
        <taxon>Bacteria</taxon>
        <taxon>Bacillati</taxon>
        <taxon>Actinomycetota</taxon>
        <taxon>Actinomycetes</taxon>
        <taxon>Micrococcales</taxon>
        <taxon>Micrococcaceae</taxon>
        <taxon>Arthrobacter</taxon>
    </lineage>
</organism>
<reference evidence="2 3" key="1">
    <citation type="submission" date="2020-02" db="EMBL/GenBank/DDBJ databases">
        <title>Genome sequence of strain AETb3-4.</title>
        <authorList>
            <person name="Gao J."/>
            <person name="Zhang X."/>
        </authorList>
    </citation>
    <scope>NUCLEOTIDE SEQUENCE [LARGE SCALE GENOMIC DNA]</scope>
    <source>
        <strain evidence="2 3">AETb3-4</strain>
    </source>
</reference>
<dbReference type="PANTHER" id="PTHR43364">
    <property type="entry name" value="NADH-SPECIFIC METHYLGLYOXAL REDUCTASE-RELATED"/>
    <property type="match status" value="1"/>
</dbReference>
<dbReference type="InterPro" id="IPR050523">
    <property type="entry name" value="AKR_Detox_Biosynth"/>
</dbReference>
<evidence type="ECO:0000259" key="1">
    <source>
        <dbReference type="Pfam" id="PF00248"/>
    </source>
</evidence>
<gene>
    <name evidence="2" type="ORF">G6034_04270</name>
</gene>
<proteinExistence type="predicted"/>
<dbReference type="InterPro" id="IPR023210">
    <property type="entry name" value="NADP_OxRdtase_dom"/>
</dbReference>
<dbReference type="EMBL" id="JAAMFM010000004">
    <property type="protein sequence ID" value="NVM94136.1"/>
    <property type="molecule type" value="Genomic_DNA"/>
</dbReference>
<dbReference type="AlphaFoldDB" id="A0A7Y7LZ15"/>
<dbReference type="Gene3D" id="3.20.20.100">
    <property type="entry name" value="NADP-dependent oxidoreductase domain"/>
    <property type="match status" value="1"/>
</dbReference>
<dbReference type="PANTHER" id="PTHR43364:SF1">
    <property type="entry name" value="OXIDOREDUCTASE YDHF"/>
    <property type="match status" value="1"/>
</dbReference>
<dbReference type="GO" id="GO:0016491">
    <property type="term" value="F:oxidoreductase activity"/>
    <property type="evidence" value="ECO:0007669"/>
    <property type="project" value="InterPro"/>
</dbReference>
<dbReference type="InterPro" id="IPR020471">
    <property type="entry name" value="AKR"/>
</dbReference>
<feature type="domain" description="NADP-dependent oxidoreductase" evidence="1">
    <location>
        <begin position="3"/>
        <end position="278"/>
    </location>
</feature>
<evidence type="ECO:0000313" key="2">
    <source>
        <dbReference type="EMBL" id="NVM94136.1"/>
    </source>
</evidence>
<comment type="caution">
    <text evidence="2">The sequence shown here is derived from an EMBL/GenBank/DDBJ whole genome shotgun (WGS) entry which is preliminary data.</text>
</comment>
<dbReference type="Proteomes" id="UP000543556">
    <property type="component" value="Unassembled WGS sequence"/>
</dbReference>
<name>A0A7Y7LZ15_9MICC</name>
<dbReference type="PRINTS" id="PR00069">
    <property type="entry name" value="ALDKETRDTASE"/>
</dbReference>
<dbReference type="InterPro" id="IPR036812">
    <property type="entry name" value="NAD(P)_OxRdtase_dom_sf"/>
</dbReference>
<sequence length="303" mass="31999">MGLGGTWDDSPLTAADTEQAAAAVQAAREAGISLFDHADIYRMGKSEEVFGRVLADTPGLRGQILLQTKCGIRPAADGLPGRYDFSAENVLARVNESLQRLRTDYVDMLLLHRPDPLMDVRELSGTLATLMASGQVRALGVSNMSGAQIAYLQDQLDAPIVANQLEMGLGRRAWLESTVLVNRDEGFAAGFPHGTLEHAASHGIELQAYGSLAQGRFTGRTAESPADGAASALVATLADSYGASPESIVLGWLMRHPSRISPVIGTTNTGRIAACAAAPRVAAAMTRTDWYALWTAARGAGLP</sequence>
<dbReference type="SUPFAM" id="SSF51430">
    <property type="entry name" value="NAD(P)-linked oxidoreductase"/>
    <property type="match status" value="1"/>
</dbReference>
<keyword evidence="3" id="KW-1185">Reference proteome</keyword>
<accession>A0A7Y7LZ15</accession>
<protein>
    <submittedName>
        <fullName evidence="2">Aldo/keto reductase</fullName>
    </submittedName>
</protein>
<dbReference type="Pfam" id="PF00248">
    <property type="entry name" value="Aldo_ket_red"/>
    <property type="match status" value="1"/>
</dbReference>
<dbReference type="GO" id="GO:0005829">
    <property type="term" value="C:cytosol"/>
    <property type="evidence" value="ECO:0007669"/>
    <property type="project" value="TreeGrafter"/>
</dbReference>